<feature type="chain" id="PRO_5010321824" description="Methionine-rich peptide X" evidence="2">
    <location>
        <begin position="23"/>
        <end position="135"/>
    </location>
</feature>
<sequence length="135" mass="14346">MQMHSKFVLAAILASSALIASAEDAHHPADAPVDSAENTASASTDMTKAMTEQMQKMQAAHDKAASAKTPVERQAAMQEGMKVMKDSMAMMGKEQSAMGCMGMSGAKDGAGKGMMGMMMQMMEQQSSMMEMPIKK</sequence>
<dbReference type="Proteomes" id="UP000183114">
    <property type="component" value="Unassembled WGS sequence"/>
</dbReference>
<evidence type="ECO:0000256" key="1">
    <source>
        <dbReference type="SAM" id="MobiDB-lite"/>
    </source>
</evidence>
<dbReference type="AlphaFoldDB" id="A0A1H4U644"/>
<name>A0A1H4U644_9PSED</name>
<evidence type="ECO:0000313" key="3">
    <source>
        <dbReference type="EMBL" id="SEC64202.1"/>
    </source>
</evidence>
<feature type="compositionally biased region" description="Polar residues" evidence="1">
    <location>
        <begin position="36"/>
        <end position="47"/>
    </location>
</feature>
<accession>A0A1H4U644</accession>
<feature type="region of interest" description="Disordered" evidence="1">
    <location>
        <begin position="53"/>
        <end position="74"/>
    </location>
</feature>
<dbReference type="EMBL" id="FNTF01000002">
    <property type="protein sequence ID" value="SEC64202.1"/>
    <property type="molecule type" value="Genomic_DNA"/>
</dbReference>
<gene>
    <name evidence="3" type="ORF">SAMN04490185_1801</name>
</gene>
<evidence type="ECO:0000256" key="2">
    <source>
        <dbReference type="SAM" id="SignalP"/>
    </source>
</evidence>
<organism evidence="3 4">
    <name type="scientific">Pseudomonas frederiksbergensis</name>
    <dbReference type="NCBI Taxonomy" id="104087"/>
    <lineage>
        <taxon>Bacteria</taxon>
        <taxon>Pseudomonadati</taxon>
        <taxon>Pseudomonadota</taxon>
        <taxon>Gammaproteobacteria</taxon>
        <taxon>Pseudomonadales</taxon>
        <taxon>Pseudomonadaceae</taxon>
        <taxon>Pseudomonas</taxon>
    </lineage>
</organism>
<feature type="signal peptide" evidence="2">
    <location>
        <begin position="1"/>
        <end position="22"/>
    </location>
</feature>
<proteinExistence type="predicted"/>
<evidence type="ECO:0000313" key="4">
    <source>
        <dbReference type="Proteomes" id="UP000183114"/>
    </source>
</evidence>
<protein>
    <recommendedName>
        <fullName evidence="5">Methionine-rich peptide X</fullName>
    </recommendedName>
</protein>
<evidence type="ECO:0008006" key="5">
    <source>
        <dbReference type="Google" id="ProtNLM"/>
    </source>
</evidence>
<keyword evidence="2" id="KW-0732">Signal</keyword>
<reference evidence="3 4" key="1">
    <citation type="submission" date="2016-10" db="EMBL/GenBank/DDBJ databases">
        <authorList>
            <person name="de Groot N.N."/>
        </authorList>
    </citation>
    <scope>NUCLEOTIDE SEQUENCE [LARGE SCALE GENOMIC DNA]</scope>
    <source>
        <strain evidence="3 4">BS3655</strain>
    </source>
</reference>
<feature type="region of interest" description="Disordered" evidence="1">
    <location>
        <begin position="28"/>
        <end position="47"/>
    </location>
</feature>
<dbReference type="RefSeq" id="WP_074873622.1">
    <property type="nucleotide sequence ID" value="NZ_FNTF01000002.1"/>
</dbReference>